<comment type="caution">
    <text evidence="2">The sequence shown here is derived from an EMBL/GenBank/DDBJ whole genome shotgun (WGS) entry which is preliminary data.</text>
</comment>
<evidence type="ECO:0000313" key="3">
    <source>
        <dbReference type="Proteomes" id="UP001153199"/>
    </source>
</evidence>
<accession>A0A9X4P236</accession>
<dbReference type="Proteomes" id="UP001153199">
    <property type="component" value="Unassembled WGS sequence"/>
</dbReference>
<dbReference type="AlphaFoldDB" id="A0A9X4P236"/>
<feature type="compositionally biased region" description="Low complexity" evidence="1">
    <location>
        <begin position="14"/>
        <end position="45"/>
    </location>
</feature>
<sequence length="86" mass="9443">IKLETSESETNAISASESQSQSQSQLQSHSLSTSESNSELASEAQVLQNPVQRAAYDDGQVTENQIYDVNYKGYYYQSSKGTDPSK</sequence>
<feature type="non-terminal residue" evidence="2">
    <location>
        <position position="86"/>
    </location>
</feature>
<evidence type="ECO:0000313" key="2">
    <source>
        <dbReference type="EMBL" id="MDG6146370.1"/>
    </source>
</evidence>
<evidence type="ECO:0000256" key="1">
    <source>
        <dbReference type="SAM" id="MobiDB-lite"/>
    </source>
</evidence>
<proteinExistence type="predicted"/>
<feature type="region of interest" description="Disordered" evidence="1">
    <location>
        <begin position="1"/>
        <end position="45"/>
    </location>
</feature>
<feature type="non-terminal residue" evidence="2">
    <location>
        <position position="1"/>
    </location>
</feature>
<keyword evidence="3" id="KW-1185">Reference proteome</keyword>
<name>A0A9X4P236_9LACT</name>
<gene>
    <name evidence="2" type="ORF">NF717_12065</name>
</gene>
<protein>
    <submittedName>
        <fullName evidence="2">Uncharacterized protein</fullName>
    </submittedName>
</protein>
<dbReference type="EMBL" id="JAMWFV010000115">
    <property type="protein sequence ID" value="MDG6146370.1"/>
    <property type="molecule type" value="Genomic_DNA"/>
</dbReference>
<organism evidence="2 3">
    <name type="scientific">Lactococcus formosensis</name>
    <dbReference type="NCBI Taxonomy" id="1281486"/>
    <lineage>
        <taxon>Bacteria</taxon>
        <taxon>Bacillati</taxon>
        <taxon>Bacillota</taxon>
        <taxon>Bacilli</taxon>
        <taxon>Lactobacillales</taxon>
        <taxon>Streptococcaceae</taxon>
        <taxon>Lactococcus</taxon>
    </lineage>
</organism>
<reference evidence="2" key="1">
    <citation type="submission" date="2022-06" db="EMBL/GenBank/DDBJ databases">
        <title>Lactococcus from bovine mastitis in China.</title>
        <authorList>
            <person name="Lin Y."/>
            <person name="Han B."/>
        </authorList>
    </citation>
    <scope>NUCLEOTIDE SEQUENCE</scope>
    <source>
        <strain evidence="2">Ningxia-I-26</strain>
    </source>
</reference>